<dbReference type="InterPro" id="IPR010290">
    <property type="entry name" value="TM_effector"/>
</dbReference>
<gene>
    <name evidence="3" type="ORF">I3J27_14665</name>
</gene>
<keyword evidence="2" id="KW-1003">Cell membrane</keyword>
<keyword evidence="2" id="KW-0472">Membrane</keyword>
<reference evidence="3" key="1">
    <citation type="submission" date="2021-12" db="EMBL/GenBank/DDBJ databases">
        <title>Bradyrhizobium xenonodulans sp. nov.</title>
        <authorList>
            <person name="Claassens R."/>
            <person name="Venter S.N."/>
            <person name="Beukes C.W."/>
            <person name="Stepkowski T."/>
            <person name="Steenkamp E.T."/>
        </authorList>
    </citation>
    <scope>NUCLEOTIDE SEQUENCE</scope>
    <source>
        <strain evidence="3">14AB</strain>
    </source>
</reference>
<evidence type="ECO:0000256" key="2">
    <source>
        <dbReference type="ARBA" id="ARBA00022475"/>
    </source>
</evidence>
<dbReference type="RefSeq" id="WP_270170382.1">
    <property type="nucleotide sequence ID" value="NZ_CP089391.1"/>
</dbReference>
<dbReference type="Proteomes" id="UP001179614">
    <property type="component" value="Chromosome"/>
</dbReference>
<dbReference type="Pfam" id="PF05977">
    <property type="entry name" value="MFS_3"/>
    <property type="match status" value="1"/>
</dbReference>
<dbReference type="EMBL" id="CP089391">
    <property type="protein sequence ID" value="WBL81593.1"/>
    <property type="molecule type" value="Genomic_DNA"/>
</dbReference>
<proteinExistence type="predicted"/>
<protein>
    <submittedName>
        <fullName evidence="3">MFS transporter</fullName>
    </submittedName>
</protein>
<evidence type="ECO:0000313" key="3">
    <source>
        <dbReference type="EMBL" id="WBL81593.1"/>
    </source>
</evidence>
<keyword evidence="4" id="KW-1185">Reference proteome</keyword>
<keyword evidence="1" id="KW-0813">Transport</keyword>
<name>A0ABY7MT63_9BRAD</name>
<organism evidence="3 4">
    <name type="scientific">Bradyrhizobium xenonodulans</name>
    <dbReference type="NCBI Taxonomy" id="2736875"/>
    <lineage>
        <taxon>Bacteria</taxon>
        <taxon>Pseudomonadati</taxon>
        <taxon>Pseudomonadota</taxon>
        <taxon>Alphaproteobacteria</taxon>
        <taxon>Hyphomicrobiales</taxon>
        <taxon>Nitrobacteraceae</taxon>
        <taxon>Bradyrhizobium</taxon>
    </lineage>
</organism>
<evidence type="ECO:0000313" key="4">
    <source>
        <dbReference type="Proteomes" id="UP001179614"/>
    </source>
</evidence>
<sequence>MSSGVGYRIDPAKREAFLQAIAGLEQKRRRDGAYAWDLFEDAAVNGRYLEAFKVASWLEHLRQPIA</sequence>
<accession>A0ABY7MT63</accession>
<evidence type="ECO:0000256" key="1">
    <source>
        <dbReference type="ARBA" id="ARBA00022448"/>
    </source>
</evidence>